<accession>A0A9W9EH73</accession>
<evidence type="ECO:0000259" key="8">
    <source>
        <dbReference type="PROSITE" id="PS50048"/>
    </source>
</evidence>
<dbReference type="GO" id="GO:0005634">
    <property type="term" value="C:nucleus"/>
    <property type="evidence" value="ECO:0007669"/>
    <property type="project" value="UniProtKB-SubCell"/>
</dbReference>
<dbReference type="EMBL" id="JAPMSZ010000012">
    <property type="protein sequence ID" value="KAJ5081671.1"/>
    <property type="molecule type" value="Genomic_DNA"/>
</dbReference>
<dbReference type="InterPro" id="IPR036864">
    <property type="entry name" value="Zn2-C6_fun-type_DNA-bd_sf"/>
</dbReference>
<keyword evidence="3" id="KW-0805">Transcription regulation</keyword>
<feature type="region of interest" description="Disordered" evidence="7">
    <location>
        <begin position="186"/>
        <end position="220"/>
    </location>
</feature>
<dbReference type="Pfam" id="PF04082">
    <property type="entry name" value="Fungal_trans"/>
    <property type="match status" value="1"/>
</dbReference>
<dbReference type="Proteomes" id="UP001141434">
    <property type="component" value="Unassembled WGS sequence"/>
</dbReference>
<dbReference type="AlphaFoldDB" id="A0A9W9EH73"/>
<evidence type="ECO:0000256" key="5">
    <source>
        <dbReference type="ARBA" id="ARBA00023163"/>
    </source>
</evidence>
<dbReference type="PANTHER" id="PTHR31001">
    <property type="entry name" value="UNCHARACTERIZED TRANSCRIPTIONAL REGULATORY PROTEIN"/>
    <property type="match status" value="1"/>
</dbReference>
<evidence type="ECO:0000256" key="4">
    <source>
        <dbReference type="ARBA" id="ARBA00023125"/>
    </source>
</evidence>
<protein>
    <recommendedName>
        <fullName evidence="8">Zn(2)-C6 fungal-type domain-containing protein</fullName>
    </recommendedName>
</protein>
<keyword evidence="4" id="KW-0238">DNA-binding</keyword>
<comment type="subcellular location">
    <subcellularLocation>
        <location evidence="1">Nucleus</location>
    </subcellularLocation>
</comment>
<dbReference type="InterPro" id="IPR007219">
    <property type="entry name" value="XnlR_reg_dom"/>
</dbReference>
<feature type="region of interest" description="Disordered" evidence="7">
    <location>
        <begin position="97"/>
        <end position="138"/>
    </location>
</feature>
<dbReference type="SUPFAM" id="SSF57701">
    <property type="entry name" value="Zn2/Cys6 DNA-binding domain"/>
    <property type="match status" value="1"/>
</dbReference>
<dbReference type="OrthoDB" id="435881at2759"/>
<evidence type="ECO:0000313" key="10">
    <source>
        <dbReference type="Proteomes" id="UP001141434"/>
    </source>
</evidence>
<dbReference type="GO" id="GO:0003677">
    <property type="term" value="F:DNA binding"/>
    <property type="evidence" value="ECO:0007669"/>
    <property type="project" value="UniProtKB-KW"/>
</dbReference>
<dbReference type="PANTHER" id="PTHR31001:SF50">
    <property type="entry name" value="ZN(II)2CYS6 TRANSCRIPTION FACTOR (EUROFUNG)"/>
    <property type="match status" value="1"/>
</dbReference>
<reference evidence="9" key="1">
    <citation type="submission" date="2022-11" db="EMBL/GenBank/DDBJ databases">
        <authorList>
            <person name="Petersen C."/>
        </authorList>
    </citation>
    <scope>NUCLEOTIDE SEQUENCE</scope>
    <source>
        <strain evidence="9">IBT 34128</strain>
    </source>
</reference>
<sequence>MNSHVEPRGPTERAPVPHRSSAPRVRLSCEACRQRKVKCDKLSPCTSCQRLGFVCVPVERARLPRGRARRSAEKAFGSDKELADRVAKLEKLLKTVANERDSDSGHGVPPSVAPSDSIPEHPPAPEIQTQTAYVESRKDQTAMYSVSLPYRPRPRPPTAYMGSSFWEDIMQQTQELRTVLDDRLENAQPDFSDPSGFGHSLVSSESPESTTNSPQSNRGITLLPSMRSKLCDIYLHNVDPLFKILHGPSLSAFLRDGRPYLDYEPEHQAPATLASAVYCAAVCTLSEEECLSLFAMEKRTVVADFQRETEAALARADFVTTNDVTVLQAYVLSLLAARSQDQSRRVWTMLSMALRVGQALSLHIPDPPFFVPPFDLEIRKRVWLGIGMLDVAASLDRASEPMMQSAWLESHSPANINDEDIWFGMDGPIPEHKEGTFTDMSHTLVIAASQSVTRSIAFADFIEPSVGGMGLRQQLVQDFQQTALSLLSGCEPEVSAFQWFAKKSAGIMSSWLQLVCLRPLQRSKSFTPPAIQGDALLRLAADNLQWSQEVYTHPATTPWQWFGCMWVPWHGLAVAIAELCVCKDPLIMSKYWALIESVYQRSRFLIADSQHGMLWKPMEKLMTQARTRKRELLGPDPDPLVPKPTFPQFPYSVATESTPGVPQVQSTPAEFSSLGLETTAAPPLDPATTMPPLPPFSVPDSWPNVWDAMDLSTSGLQPSGDTAWLNYENFIGDVYNSVDSMFLPR</sequence>
<dbReference type="Pfam" id="PF00172">
    <property type="entry name" value="Zn_clus"/>
    <property type="match status" value="1"/>
</dbReference>
<evidence type="ECO:0000256" key="3">
    <source>
        <dbReference type="ARBA" id="ARBA00023015"/>
    </source>
</evidence>
<keyword evidence="5" id="KW-0804">Transcription</keyword>
<evidence type="ECO:0000313" key="9">
    <source>
        <dbReference type="EMBL" id="KAJ5081671.1"/>
    </source>
</evidence>
<keyword evidence="2" id="KW-0479">Metal-binding</keyword>
<name>A0A9W9EH73_9EURO</name>
<evidence type="ECO:0000256" key="2">
    <source>
        <dbReference type="ARBA" id="ARBA00022723"/>
    </source>
</evidence>
<dbReference type="Gene3D" id="4.10.240.10">
    <property type="entry name" value="Zn(2)-C6 fungal-type DNA-binding domain"/>
    <property type="match status" value="1"/>
</dbReference>
<dbReference type="CDD" id="cd12148">
    <property type="entry name" value="fungal_TF_MHR"/>
    <property type="match status" value="1"/>
</dbReference>
<feature type="region of interest" description="Disordered" evidence="7">
    <location>
        <begin position="1"/>
        <end position="24"/>
    </location>
</feature>
<feature type="compositionally biased region" description="Basic and acidic residues" evidence="7">
    <location>
        <begin position="1"/>
        <end position="11"/>
    </location>
</feature>
<reference evidence="9" key="2">
    <citation type="journal article" date="2023" name="IMA Fungus">
        <title>Comparative genomic study of the Penicillium genus elucidates a diverse pangenome and 15 lateral gene transfer events.</title>
        <authorList>
            <person name="Petersen C."/>
            <person name="Sorensen T."/>
            <person name="Nielsen M.R."/>
            <person name="Sondergaard T.E."/>
            <person name="Sorensen J.L."/>
            <person name="Fitzpatrick D.A."/>
            <person name="Frisvad J.C."/>
            <person name="Nielsen K.L."/>
        </authorList>
    </citation>
    <scope>NUCLEOTIDE SEQUENCE</scope>
    <source>
        <strain evidence="9">IBT 34128</strain>
    </source>
</reference>
<dbReference type="GeneID" id="81399629"/>
<feature type="compositionally biased region" description="Low complexity" evidence="7">
    <location>
        <begin position="203"/>
        <end position="217"/>
    </location>
</feature>
<dbReference type="PROSITE" id="PS50048">
    <property type="entry name" value="ZN2_CY6_FUNGAL_2"/>
    <property type="match status" value="1"/>
</dbReference>
<evidence type="ECO:0000256" key="1">
    <source>
        <dbReference type="ARBA" id="ARBA00004123"/>
    </source>
</evidence>
<feature type="domain" description="Zn(2)-C6 fungal-type" evidence="8">
    <location>
        <begin position="28"/>
        <end position="56"/>
    </location>
</feature>
<evidence type="ECO:0000256" key="6">
    <source>
        <dbReference type="ARBA" id="ARBA00023242"/>
    </source>
</evidence>
<dbReference type="RefSeq" id="XP_056506958.1">
    <property type="nucleotide sequence ID" value="XM_056660460.1"/>
</dbReference>
<dbReference type="PROSITE" id="PS00463">
    <property type="entry name" value="ZN2_CY6_FUNGAL_1"/>
    <property type="match status" value="1"/>
</dbReference>
<organism evidence="9 10">
    <name type="scientific">Penicillium alfredii</name>
    <dbReference type="NCBI Taxonomy" id="1506179"/>
    <lineage>
        <taxon>Eukaryota</taxon>
        <taxon>Fungi</taxon>
        <taxon>Dikarya</taxon>
        <taxon>Ascomycota</taxon>
        <taxon>Pezizomycotina</taxon>
        <taxon>Eurotiomycetes</taxon>
        <taxon>Eurotiomycetidae</taxon>
        <taxon>Eurotiales</taxon>
        <taxon>Aspergillaceae</taxon>
        <taxon>Penicillium</taxon>
    </lineage>
</organism>
<dbReference type="GO" id="GO:0008270">
    <property type="term" value="F:zinc ion binding"/>
    <property type="evidence" value="ECO:0007669"/>
    <property type="project" value="InterPro"/>
</dbReference>
<dbReference type="InterPro" id="IPR001138">
    <property type="entry name" value="Zn2Cys6_DnaBD"/>
</dbReference>
<proteinExistence type="predicted"/>
<keyword evidence="10" id="KW-1185">Reference proteome</keyword>
<dbReference type="GO" id="GO:0006351">
    <property type="term" value="P:DNA-templated transcription"/>
    <property type="evidence" value="ECO:0007669"/>
    <property type="project" value="InterPro"/>
</dbReference>
<evidence type="ECO:0000256" key="7">
    <source>
        <dbReference type="SAM" id="MobiDB-lite"/>
    </source>
</evidence>
<dbReference type="InterPro" id="IPR050613">
    <property type="entry name" value="Sec_Metabolite_Reg"/>
</dbReference>
<dbReference type="SMART" id="SM00066">
    <property type="entry name" value="GAL4"/>
    <property type="match status" value="1"/>
</dbReference>
<dbReference type="GO" id="GO:0000981">
    <property type="term" value="F:DNA-binding transcription factor activity, RNA polymerase II-specific"/>
    <property type="evidence" value="ECO:0007669"/>
    <property type="project" value="InterPro"/>
</dbReference>
<keyword evidence="6" id="KW-0539">Nucleus</keyword>
<comment type="caution">
    <text evidence="9">The sequence shown here is derived from an EMBL/GenBank/DDBJ whole genome shotgun (WGS) entry which is preliminary data.</text>
</comment>
<gene>
    <name evidence="9" type="ORF">NUU61_009935</name>
</gene>
<dbReference type="CDD" id="cd00067">
    <property type="entry name" value="GAL4"/>
    <property type="match status" value="1"/>
</dbReference>